<name>A0AAN8QNJ7_9TELE</name>
<feature type="compositionally biased region" description="Basic and acidic residues" evidence="1">
    <location>
        <begin position="10"/>
        <end position="20"/>
    </location>
</feature>
<evidence type="ECO:0000313" key="3">
    <source>
        <dbReference type="Proteomes" id="UP001356427"/>
    </source>
</evidence>
<organism evidence="2 3">
    <name type="scientific">Coregonus suidteri</name>
    <dbReference type="NCBI Taxonomy" id="861788"/>
    <lineage>
        <taxon>Eukaryota</taxon>
        <taxon>Metazoa</taxon>
        <taxon>Chordata</taxon>
        <taxon>Craniata</taxon>
        <taxon>Vertebrata</taxon>
        <taxon>Euteleostomi</taxon>
        <taxon>Actinopterygii</taxon>
        <taxon>Neopterygii</taxon>
        <taxon>Teleostei</taxon>
        <taxon>Protacanthopterygii</taxon>
        <taxon>Salmoniformes</taxon>
        <taxon>Salmonidae</taxon>
        <taxon>Coregoninae</taxon>
        <taxon>Coregonus</taxon>
    </lineage>
</organism>
<gene>
    <name evidence="2" type="ORF">J4Q44_G00230660</name>
</gene>
<feature type="region of interest" description="Disordered" evidence="1">
    <location>
        <begin position="1"/>
        <end position="36"/>
    </location>
</feature>
<protein>
    <submittedName>
        <fullName evidence="2">Uncharacterized protein</fullName>
    </submittedName>
</protein>
<evidence type="ECO:0000256" key="1">
    <source>
        <dbReference type="SAM" id="MobiDB-lite"/>
    </source>
</evidence>
<dbReference type="Proteomes" id="UP001356427">
    <property type="component" value="Unassembled WGS sequence"/>
</dbReference>
<feature type="compositionally biased region" description="Basic and acidic residues" evidence="1">
    <location>
        <begin position="88"/>
        <end position="98"/>
    </location>
</feature>
<feature type="compositionally biased region" description="Basic and acidic residues" evidence="1">
    <location>
        <begin position="106"/>
        <end position="118"/>
    </location>
</feature>
<proteinExistence type="predicted"/>
<comment type="caution">
    <text evidence="2">The sequence shown here is derived from an EMBL/GenBank/DDBJ whole genome shotgun (WGS) entry which is preliminary data.</text>
</comment>
<accession>A0AAN8QNJ7</accession>
<sequence>MKACWKNVKAKKDAAEERRGQFQTGGGPPFKGTDPLSQKICEMIPQQFAPLLNPYDDDGQLDPPIFIELTPCTMEKQQCLDLAPAAKTPDRPSKRPRTDMNQAHMDVLELEREKSTAD</sequence>
<keyword evidence="3" id="KW-1185">Reference proteome</keyword>
<dbReference type="EMBL" id="JAGTTL010000021">
    <property type="protein sequence ID" value="KAK6306141.1"/>
    <property type="molecule type" value="Genomic_DNA"/>
</dbReference>
<dbReference type="AlphaFoldDB" id="A0AAN8QNJ7"/>
<feature type="region of interest" description="Disordered" evidence="1">
    <location>
        <begin position="82"/>
        <end position="118"/>
    </location>
</feature>
<evidence type="ECO:0000313" key="2">
    <source>
        <dbReference type="EMBL" id="KAK6306141.1"/>
    </source>
</evidence>
<reference evidence="2 3" key="1">
    <citation type="submission" date="2021-04" db="EMBL/GenBank/DDBJ databases">
        <authorList>
            <person name="De Guttry C."/>
            <person name="Zahm M."/>
            <person name="Klopp C."/>
            <person name="Cabau C."/>
            <person name="Louis A."/>
            <person name="Berthelot C."/>
            <person name="Parey E."/>
            <person name="Roest Crollius H."/>
            <person name="Montfort J."/>
            <person name="Robinson-Rechavi M."/>
            <person name="Bucao C."/>
            <person name="Bouchez O."/>
            <person name="Gislard M."/>
            <person name="Lluch J."/>
            <person name="Milhes M."/>
            <person name="Lampietro C."/>
            <person name="Lopez Roques C."/>
            <person name="Donnadieu C."/>
            <person name="Braasch I."/>
            <person name="Desvignes T."/>
            <person name="Postlethwait J."/>
            <person name="Bobe J."/>
            <person name="Wedekind C."/>
            <person name="Guiguen Y."/>
        </authorList>
    </citation>
    <scope>NUCLEOTIDE SEQUENCE [LARGE SCALE GENOMIC DNA]</scope>
    <source>
        <strain evidence="2">Cs_M1</strain>
        <tissue evidence="2">Blood</tissue>
    </source>
</reference>